<comment type="subcellular location">
    <subcellularLocation>
        <location evidence="1 8">Nucleus</location>
    </subcellularLocation>
</comment>
<evidence type="ECO:0000313" key="10">
    <source>
        <dbReference type="EMBL" id="KAH9304490.1"/>
    </source>
</evidence>
<feature type="non-terminal residue" evidence="10">
    <location>
        <position position="1"/>
    </location>
</feature>
<evidence type="ECO:0000256" key="5">
    <source>
        <dbReference type="ARBA" id="ARBA00023163"/>
    </source>
</evidence>
<dbReference type="AlphaFoldDB" id="A0AA38CQ89"/>
<keyword evidence="5 8" id="KW-0804">Transcription</keyword>
<dbReference type="InterPro" id="IPR040662">
    <property type="entry name" value="Tfb2_C"/>
</dbReference>
<dbReference type="Proteomes" id="UP000824469">
    <property type="component" value="Unassembled WGS sequence"/>
</dbReference>
<sequence>AYNVNTLTKMEQKAVEELAALGIVRLQQGMKERWFIPTKLATNLAANIADSSSRKQAEGFVVVETNFRVYAYTTSGLHSEILRLFSRLEYQLPNLVVGAITKESLYKAFANGITGDQIISFLQQHAHPRVAQRLPSVPENVTDQIRLWESDRNRVQITPAYMYDDFPSE</sequence>
<reference evidence="10 11" key="1">
    <citation type="journal article" date="2021" name="Nat. Plants">
        <title>The Taxus genome provides insights into paclitaxel biosynthesis.</title>
        <authorList>
            <person name="Xiong X."/>
            <person name="Gou J."/>
            <person name="Liao Q."/>
            <person name="Li Y."/>
            <person name="Zhou Q."/>
            <person name="Bi G."/>
            <person name="Li C."/>
            <person name="Du R."/>
            <person name="Wang X."/>
            <person name="Sun T."/>
            <person name="Guo L."/>
            <person name="Liang H."/>
            <person name="Lu P."/>
            <person name="Wu Y."/>
            <person name="Zhang Z."/>
            <person name="Ro D.K."/>
            <person name="Shang Y."/>
            <person name="Huang S."/>
            <person name="Yan J."/>
        </authorList>
    </citation>
    <scope>NUCLEOTIDE SEQUENCE [LARGE SCALE GENOMIC DNA]</scope>
    <source>
        <strain evidence="10">Ta-2019</strain>
    </source>
</reference>
<proteinExistence type="inferred from homology"/>
<keyword evidence="11" id="KW-1185">Reference proteome</keyword>
<evidence type="ECO:0000256" key="6">
    <source>
        <dbReference type="ARBA" id="ARBA00023204"/>
    </source>
</evidence>
<evidence type="ECO:0000256" key="4">
    <source>
        <dbReference type="ARBA" id="ARBA00023015"/>
    </source>
</evidence>
<feature type="non-terminal residue" evidence="10">
    <location>
        <position position="169"/>
    </location>
</feature>
<evidence type="ECO:0000256" key="1">
    <source>
        <dbReference type="ARBA" id="ARBA00004123"/>
    </source>
</evidence>
<evidence type="ECO:0000313" key="11">
    <source>
        <dbReference type="Proteomes" id="UP000824469"/>
    </source>
</evidence>
<comment type="caution">
    <text evidence="10">The sequence shown here is derived from an EMBL/GenBank/DDBJ whole genome shotgun (WGS) entry which is preliminary data.</text>
</comment>
<evidence type="ECO:0000259" key="9">
    <source>
        <dbReference type="Pfam" id="PF18307"/>
    </source>
</evidence>
<keyword evidence="6 8" id="KW-0234">DNA repair</keyword>
<protein>
    <recommendedName>
        <fullName evidence="8">RNA polymerase II transcription factor B subunit 2</fullName>
    </recommendedName>
</protein>
<dbReference type="EMBL" id="JAHRHJ020000008">
    <property type="protein sequence ID" value="KAH9304490.1"/>
    <property type="molecule type" value="Genomic_DNA"/>
</dbReference>
<evidence type="ECO:0000256" key="8">
    <source>
        <dbReference type="RuleBase" id="RU364024"/>
    </source>
</evidence>
<comment type="similarity">
    <text evidence="2 8">Belongs to the TFB2 family.</text>
</comment>
<dbReference type="GO" id="GO:0005675">
    <property type="term" value="C:transcription factor TFIIH holo complex"/>
    <property type="evidence" value="ECO:0007669"/>
    <property type="project" value="TreeGrafter"/>
</dbReference>
<dbReference type="Gene3D" id="3.30.70.2610">
    <property type="match status" value="1"/>
</dbReference>
<gene>
    <name evidence="10" type="ORF">KI387_008894</name>
</gene>
<dbReference type="PANTHER" id="PTHR13152:SF0">
    <property type="entry name" value="GENERAL TRANSCRIPTION FACTOR IIH SUBUNIT 4"/>
    <property type="match status" value="1"/>
</dbReference>
<evidence type="ECO:0000256" key="7">
    <source>
        <dbReference type="ARBA" id="ARBA00023242"/>
    </source>
</evidence>
<dbReference type="PANTHER" id="PTHR13152">
    <property type="entry name" value="TFIIH, POLYPEPTIDE 4"/>
    <property type="match status" value="1"/>
</dbReference>
<dbReference type="Pfam" id="PF03849">
    <property type="entry name" value="Tfb2"/>
    <property type="match status" value="1"/>
</dbReference>
<keyword evidence="3 8" id="KW-0227">DNA damage</keyword>
<accession>A0AA38CQ89</accession>
<comment type="function">
    <text evidence="8">Component of the general transcription and DNA repair factor IIH (TFIIH) core complex which is involved in general and transcription-coupled nucleotide excision repair (NER) of damaged DNA.</text>
</comment>
<feature type="domain" description="Transcription factor Tfb2 C-terminal" evidence="9">
    <location>
        <begin position="143"/>
        <end position="168"/>
    </location>
</feature>
<evidence type="ECO:0000256" key="3">
    <source>
        <dbReference type="ARBA" id="ARBA00022763"/>
    </source>
</evidence>
<dbReference type="InterPro" id="IPR004598">
    <property type="entry name" value="TFIIH_p52/Tfb2"/>
</dbReference>
<keyword evidence="7 8" id="KW-0539">Nucleus</keyword>
<name>A0AA38CQ89_TAXCH</name>
<keyword evidence="4 8" id="KW-0805">Transcription regulation</keyword>
<dbReference type="GO" id="GO:0006289">
    <property type="term" value="P:nucleotide-excision repair"/>
    <property type="evidence" value="ECO:0007669"/>
    <property type="project" value="InterPro"/>
</dbReference>
<dbReference type="OMA" id="SCDICTP"/>
<organism evidence="10 11">
    <name type="scientific">Taxus chinensis</name>
    <name type="common">Chinese yew</name>
    <name type="synonym">Taxus wallichiana var. chinensis</name>
    <dbReference type="NCBI Taxonomy" id="29808"/>
    <lineage>
        <taxon>Eukaryota</taxon>
        <taxon>Viridiplantae</taxon>
        <taxon>Streptophyta</taxon>
        <taxon>Embryophyta</taxon>
        <taxon>Tracheophyta</taxon>
        <taxon>Spermatophyta</taxon>
        <taxon>Pinopsida</taxon>
        <taxon>Pinidae</taxon>
        <taxon>Conifers II</taxon>
        <taxon>Cupressales</taxon>
        <taxon>Taxaceae</taxon>
        <taxon>Taxus</taxon>
    </lineage>
</organism>
<dbReference type="Pfam" id="PF18307">
    <property type="entry name" value="Tfb2_C"/>
    <property type="match status" value="1"/>
</dbReference>
<dbReference type="GO" id="GO:0000439">
    <property type="term" value="C:transcription factor TFIIH core complex"/>
    <property type="evidence" value="ECO:0007669"/>
    <property type="project" value="InterPro"/>
</dbReference>
<dbReference type="GO" id="GO:0001671">
    <property type="term" value="F:ATPase activator activity"/>
    <property type="evidence" value="ECO:0007669"/>
    <property type="project" value="InterPro"/>
</dbReference>
<dbReference type="GO" id="GO:0003690">
    <property type="term" value="F:double-stranded DNA binding"/>
    <property type="evidence" value="ECO:0007669"/>
    <property type="project" value="TreeGrafter"/>
</dbReference>
<evidence type="ECO:0000256" key="2">
    <source>
        <dbReference type="ARBA" id="ARBA00007132"/>
    </source>
</evidence>